<dbReference type="Gene3D" id="3.90.1150.200">
    <property type="match status" value="1"/>
</dbReference>
<feature type="region of interest" description="Disordered" evidence="1">
    <location>
        <begin position="226"/>
        <end position="249"/>
    </location>
</feature>
<dbReference type="Proteomes" id="UP001596481">
    <property type="component" value="Unassembled WGS sequence"/>
</dbReference>
<evidence type="ECO:0000313" key="4">
    <source>
        <dbReference type="Proteomes" id="UP001596481"/>
    </source>
</evidence>
<organism evidence="3 4">
    <name type="scientific">Haloferax namakaokahaiae</name>
    <dbReference type="NCBI Taxonomy" id="1748331"/>
    <lineage>
        <taxon>Archaea</taxon>
        <taxon>Methanobacteriati</taxon>
        <taxon>Methanobacteriota</taxon>
        <taxon>Stenosarchaea group</taxon>
        <taxon>Halobacteria</taxon>
        <taxon>Halobacteriales</taxon>
        <taxon>Haloferacaceae</taxon>
        <taxon>Haloferax</taxon>
    </lineage>
</organism>
<keyword evidence="4" id="KW-1185">Reference proteome</keyword>
<dbReference type="RefSeq" id="WP_390222191.1">
    <property type="nucleotide sequence ID" value="NZ_JBHTAA010000001.1"/>
</dbReference>
<dbReference type="EMBL" id="JBHTAA010000001">
    <property type="protein sequence ID" value="MFC7202905.1"/>
    <property type="molecule type" value="Genomic_DNA"/>
</dbReference>
<evidence type="ECO:0000313" key="3">
    <source>
        <dbReference type="EMBL" id="MFC7202905.1"/>
    </source>
</evidence>
<dbReference type="Pfam" id="PF08818">
    <property type="entry name" value="DUF1801"/>
    <property type="match status" value="1"/>
</dbReference>
<comment type="caution">
    <text evidence="3">The sequence shown here is derived from an EMBL/GenBank/DDBJ whole genome shotgun (WGS) entry which is preliminary data.</text>
</comment>
<dbReference type="AlphaFoldDB" id="A0ABD5ZCB0"/>
<dbReference type="SUPFAM" id="SSF159888">
    <property type="entry name" value="YdhG-like"/>
    <property type="match status" value="1"/>
</dbReference>
<reference evidence="3 4" key="1">
    <citation type="journal article" date="2019" name="Int. J. Syst. Evol. Microbiol.">
        <title>The Global Catalogue of Microorganisms (GCM) 10K type strain sequencing project: providing services to taxonomists for standard genome sequencing and annotation.</title>
        <authorList>
            <consortium name="The Broad Institute Genomics Platform"/>
            <consortium name="The Broad Institute Genome Sequencing Center for Infectious Disease"/>
            <person name="Wu L."/>
            <person name="Ma J."/>
        </authorList>
    </citation>
    <scope>NUCLEOTIDE SEQUENCE [LARGE SCALE GENOMIC DNA]</scope>
    <source>
        <strain evidence="3 4">DSM 29988</strain>
    </source>
</reference>
<sequence length="268" mass="30099">MSASGPLTAQHVSELVLANRVIRAPSYRADHDEGFRFTDLERGLQWGADAIPALLGLFRVEKDPRDDHPDGWVGFARHWRGGTLRLDVDVFSGPESADEVLVVTGIFGREGEQTIEDATFGEIELPEQVPTQEQWEARQKQYQKARKNDETDGSTAVHAFIAALPGWKRDVAAQFDEVIRHEIPHVRSAVRYHQPFYGIEDEGWFAAFSAFSKHVKLSFVVDSYLEPEPPSGTGPERQALDLKETETMDTEQVASWIRQAADAPGMNW</sequence>
<evidence type="ECO:0000256" key="1">
    <source>
        <dbReference type="SAM" id="MobiDB-lite"/>
    </source>
</evidence>
<name>A0ABD5ZCB0_9EURY</name>
<proteinExistence type="predicted"/>
<feature type="domain" description="YdhG-like" evidence="2">
    <location>
        <begin position="168"/>
        <end position="260"/>
    </location>
</feature>
<protein>
    <submittedName>
        <fullName evidence="3">DUF1801 domain-containing protein</fullName>
    </submittedName>
</protein>
<dbReference type="InterPro" id="IPR014922">
    <property type="entry name" value="YdhG-like"/>
</dbReference>
<evidence type="ECO:0000259" key="2">
    <source>
        <dbReference type="Pfam" id="PF08818"/>
    </source>
</evidence>
<gene>
    <name evidence="3" type="ORF">ACFQJC_05220</name>
</gene>
<accession>A0ABD5ZCB0</accession>